<organism evidence="1 2">
    <name type="scientific">Hibiscus trionum</name>
    <name type="common">Flower of an hour</name>
    <dbReference type="NCBI Taxonomy" id="183268"/>
    <lineage>
        <taxon>Eukaryota</taxon>
        <taxon>Viridiplantae</taxon>
        <taxon>Streptophyta</taxon>
        <taxon>Embryophyta</taxon>
        <taxon>Tracheophyta</taxon>
        <taxon>Spermatophyta</taxon>
        <taxon>Magnoliopsida</taxon>
        <taxon>eudicotyledons</taxon>
        <taxon>Gunneridae</taxon>
        <taxon>Pentapetalae</taxon>
        <taxon>rosids</taxon>
        <taxon>malvids</taxon>
        <taxon>Malvales</taxon>
        <taxon>Malvaceae</taxon>
        <taxon>Malvoideae</taxon>
        <taxon>Hibiscus</taxon>
    </lineage>
</organism>
<evidence type="ECO:0000313" key="2">
    <source>
        <dbReference type="Proteomes" id="UP001165190"/>
    </source>
</evidence>
<dbReference type="PANTHER" id="PTHR47951:SF3">
    <property type="entry name" value="CYTOCHROME P450, FAMILY 706, SUBFAMILY A, POLYPEPTIDE 4"/>
    <property type="match status" value="1"/>
</dbReference>
<keyword evidence="2" id="KW-1185">Reference proteome</keyword>
<dbReference type="InterPro" id="IPR001128">
    <property type="entry name" value="Cyt_P450"/>
</dbReference>
<dbReference type="GO" id="GO:0020037">
    <property type="term" value="F:heme binding"/>
    <property type="evidence" value="ECO:0007669"/>
    <property type="project" value="InterPro"/>
</dbReference>
<sequence>MYLLRRKETRKAVDYLYVNAGEPVNIGEQMFLTVLNVVTKMLWGSSVVGDAGANIGAEFKQAMSEITEILGLPNISDFFPVLAPLDLQGLYTRILKPVAKLNGIIDNMIDQRLKVANGSGESSGEVKDFLQFLIQLKEKNDSKTPLTMDHIKALLLDMVIGGTR</sequence>
<dbReference type="GO" id="GO:0004497">
    <property type="term" value="F:monooxygenase activity"/>
    <property type="evidence" value="ECO:0007669"/>
    <property type="project" value="InterPro"/>
</dbReference>
<proteinExistence type="predicted"/>
<dbReference type="Proteomes" id="UP001165190">
    <property type="component" value="Unassembled WGS sequence"/>
</dbReference>
<dbReference type="PANTHER" id="PTHR47951">
    <property type="entry name" value="OS08G0547900 PROTEIN"/>
    <property type="match status" value="1"/>
</dbReference>
<protein>
    <submittedName>
        <fullName evidence="1">Cytochrome P450, family 706, subfamily A, polypeptide 6</fullName>
    </submittedName>
</protein>
<name>A0A9W7H8K1_HIBTR</name>
<dbReference type="AlphaFoldDB" id="A0A9W7H8K1"/>
<dbReference type="EMBL" id="BSYR01000010">
    <property type="protein sequence ID" value="GMI72952.1"/>
    <property type="molecule type" value="Genomic_DNA"/>
</dbReference>
<accession>A0A9W7H8K1</accession>
<gene>
    <name evidence="1" type="ORF">HRI_000964500</name>
</gene>
<dbReference type="SUPFAM" id="SSF48264">
    <property type="entry name" value="Cytochrome P450"/>
    <property type="match status" value="1"/>
</dbReference>
<reference evidence="1" key="1">
    <citation type="submission" date="2023-05" db="EMBL/GenBank/DDBJ databases">
        <title>Genome and transcriptome analyses reveal genes involved in the formation of fine ridges on petal epidermal cells in Hibiscus trionum.</title>
        <authorList>
            <person name="Koshimizu S."/>
            <person name="Masuda S."/>
            <person name="Ishii T."/>
            <person name="Shirasu K."/>
            <person name="Hoshino A."/>
            <person name="Arita M."/>
        </authorList>
    </citation>
    <scope>NUCLEOTIDE SEQUENCE</scope>
    <source>
        <strain evidence="1">Hamamatsu line</strain>
    </source>
</reference>
<evidence type="ECO:0000313" key="1">
    <source>
        <dbReference type="EMBL" id="GMI72952.1"/>
    </source>
</evidence>
<dbReference type="GO" id="GO:0005506">
    <property type="term" value="F:iron ion binding"/>
    <property type="evidence" value="ECO:0007669"/>
    <property type="project" value="InterPro"/>
</dbReference>
<dbReference type="GO" id="GO:0016705">
    <property type="term" value="F:oxidoreductase activity, acting on paired donors, with incorporation or reduction of molecular oxygen"/>
    <property type="evidence" value="ECO:0007669"/>
    <property type="project" value="InterPro"/>
</dbReference>
<dbReference type="InterPro" id="IPR036396">
    <property type="entry name" value="Cyt_P450_sf"/>
</dbReference>
<dbReference type="Pfam" id="PF00067">
    <property type="entry name" value="p450"/>
    <property type="match status" value="1"/>
</dbReference>
<dbReference type="Gene3D" id="1.10.630.10">
    <property type="entry name" value="Cytochrome P450"/>
    <property type="match status" value="1"/>
</dbReference>
<comment type="caution">
    <text evidence="1">The sequence shown here is derived from an EMBL/GenBank/DDBJ whole genome shotgun (WGS) entry which is preliminary data.</text>
</comment>
<dbReference type="OrthoDB" id="2789670at2759"/>